<dbReference type="AlphaFoldDB" id="A0A7X7LWE3"/>
<protein>
    <submittedName>
        <fullName evidence="1">DUF2478 domain-containing protein</fullName>
    </submittedName>
</protein>
<dbReference type="RefSeq" id="WP_068808794.1">
    <property type="nucleotide sequence ID" value="NZ_MBFM01000004.1"/>
</dbReference>
<dbReference type="OrthoDB" id="6050629at2"/>
<evidence type="ECO:0000313" key="2">
    <source>
        <dbReference type="Proteomes" id="UP000536534"/>
    </source>
</evidence>
<accession>A0A7X7LWE3</accession>
<dbReference type="Proteomes" id="UP000536534">
    <property type="component" value="Unassembled WGS sequence"/>
</dbReference>
<name>A0A7X7LWE3_9RHOO</name>
<dbReference type="InterPro" id="IPR018912">
    <property type="entry name" value="DUF2478"/>
</dbReference>
<reference evidence="1 2" key="1">
    <citation type="journal article" date="2020" name="Biotechnol. Biofuels">
        <title>New insights from the biogas microbiome by comprehensive genome-resolved metagenomics of nearly 1600 species originating from multiple anaerobic digesters.</title>
        <authorList>
            <person name="Campanaro S."/>
            <person name="Treu L."/>
            <person name="Rodriguez-R L.M."/>
            <person name="Kovalovszki A."/>
            <person name="Ziels R.M."/>
            <person name="Maus I."/>
            <person name="Zhu X."/>
            <person name="Kougias P.G."/>
            <person name="Basile A."/>
            <person name="Luo G."/>
            <person name="Schluter A."/>
            <person name="Konstantinidis K.T."/>
            <person name="Angelidaki I."/>
        </authorList>
    </citation>
    <scope>NUCLEOTIDE SEQUENCE [LARGE SCALE GENOMIC DNA]</scope>
    <source>
        <strain evidence="1">AS06rmzACSIP_256</strain>
    </source>
</reference>
<dbReference type="EMBL" id="JAAYYV010000221">
    <property type="protein sequence ID" value="NLF54427.1"/>
    <property type="molecule type" value="Genomic_DNA"/>
</dbReference>
<evidence type="ECO:0000313" key="1">
    <source>
        <dbReference type="EMBL" id="NLF54427.1"/>
    </source>
</evidence>
<proteinExistence type="predicted"/>
<dbReference type="Pfam" id="PF10649">
    <property type="entry name" value="DUF2478"/>
    <property type="match status" value="1"/>
</dbReference>
<organism evidence="1 2">
    <name type="scientific">Thauera phenolivorans</name>
    <dbReference type="NCBI Taxonomy" id="1792543"/>
    <lineage>
        <taxon>Bacteria</taxon>
        <taxon>Pseudomonadati</taxon>
        <taxon>Pseudomonadota</taxon>
        <taxon>Betaproteobacteria</taxon>
        <taxon>Rhodocyclales</taxon>
        <taxon>Zoogloeaceae</taxon>
        <taxon>Thauera</taxon>
    </lineage>
</organism>
<sequence length="172" mass="17676">MSPLPIAAIVYTPTDNIEALLMQAARALAARGVRLGGVIQHDIATVIDDPCAMELENLETGECFALSQALGSGSIACRLDPAALAEGGVAVRGALERGAELIVVNKFGAQEAAGGGLRDEMGFTAGAGVPLLTAVGERFLDEWGAFTGGAGSLLEPRLECVLAWWEGLQAKG</sequence>
<comment type="caution">
    <text evidence="1">The sequence shown here is derived from an EMBL/GenBank/DDBJ whole genome shotgun (WGS) entry which is preliminary data.</text>
</comment>
<gene>
    <name evidence="1" type="ORF">GX576_08555</name>
</gene>